<dbReference type="KEGG" id="rsz:130495000"/>
<dbReference type="PANTHER" id="PTHR33116">
    <property type="entry name" value="REVERSE TRANSCRIPTASE ZINC-BINDING DOMAIN-CONTAINING PROTEIN-RELATED-RELATED"/>
    <property type="match status" value="1"/>
</dbReference>
<dbReference type="InterPro" id="IPR000477">
    <property type="entry name" value="RT_dom"/>
</dbReference>
<dbReference type="AlphaFoldDB" id="A0A9W3BRC0"/>
<dbReference type="Proteomes" id="UP000504610">
    <property type="component" value="Chromosome 5"/>
</dbReference>
<dbReference type="PROSITE" id="PS50878">
    <property type="entry name" value="RT_POL"/>
    <property type="match status" value="1"/>
</dbReference>
<dbReference type="GeneID" id="130495000"/>
<dbReference type="RefSeq" id="XP_056841869.1">
    <property type="nucleotide sequence ID" value="XM_056985889.1"/>
</dbReference>
<dbReference type="SUPFAM" id="SSF56672">
    <property type="entry name" value="DNA/RNA polymerases"/>
    <property type="match status" value="1"/>
</dbReference>
<dbReference type="Pfam" id="PF13966">
    <property type="entry name" value="zf-RVT"/>
    <property type="match status" value="1"/>
</dbReference>
<dbReference type="CDD" id="cd01650">
    <property type="entry name" value="RT_nLTR_like"/>
    <property type="match status" value="1"/>
</dbReference>
<organism evidence="2 3">
    <name type="scientific">Raphanus sativus</name>
    <name type="common">Radish</name>
    <name type="synonym">Raphanus raphanistrum var. sativus</name>
    <dbReference type="NCBI Taxonomy" id="3726"/>
    <lineage>
        <taxon>Eukaryota</taxon>
        <taxon>Viridiplantae</taxon>
        <taxon>Streptophyta</taxon>
        <taxon>Embryophyta</taxon>
        <taxon>Tracheophyta</taxon>
        <taxon>Spermatophyta</taxon>
        <taxon>Magnoliopsida</taxon>
        <taxon>eudicotyledons</taxon>
        <taxon>Gunneridae</taxon>
        <taxon>Pentapetalae</taxon>
        <taxon>rosids</taxon>
        <taxon>malvids</taxon>
        <taxon>Brassicales</taxon>
        <taxon>Brassicaceae</taxon>
        <taxon>Brassiceae</taxon>
        <taxon>Raphanus</taxon>
    </lineage>
</organism>
<dbReference type="InterPro" id="IPR043502">
    <property type="entry name" value="DNA/RNA_pol_sf"/>
</dbReference>
<dbReference type="PANTHER" id="PTHR33116:SF86">
    <property type="entry name" value="REVERSE TRANSCRIPTASE DOMAIN-CONTAINING PROTEIN"/>
    <property type="match status" value="1"/>
</dbReference>
<reference evidence="2" key="1">
    <citation type="journal article" date="2019" name="Database">
        <title>The radish genome database (RadishGD): an integrated information resource for radish genomics.</title>
        <authorList>
            <person name="Yu H.J."/>
            <person name="Baek S."/>
            <person name="Lee Y.J."/>
            <person name="Cho A."/>
            <person name="Mun J.H."/>
        </authorList>
    </citation>
    <scope>NUCLEOTIDE SEQUENCE [LARGE SCALE GENOMIC DNA]</scope>
    <source>
        <strain evidence="2">cv. WK10039</strain>
    </source>
</reference>
<proteinExistence type="predicted"/>
<feature type="domain" description="Reverse transcriptase" evidence="1">
    <location>
        <begin position="54"/>
        <end position="324"/>
    </location>
</feature>
<keyword evidence="2" id="KW-1185">Reference proteome</keyword>
<protein>
    <submittedName>
        <fullName evidence="3">Uncharacterized protein LOC130495000</fullName>
    </submittedName>
</protein>
<evidence type="ECO:0000313" key="2">
    <source>
        <dbReference type="Proteomes" id="UP000504610"/>
    </source>
</evidence>
<dbReference type="OrthoDB" id="1110845at2759"/>
<evidence type="ECO:0000259" key="1">
    <source>
        <dbReference type="PROSITE" id="PS50878"/>
    </source>
</evidence>
<evidence type="ECO:0000313" key="3">
    <source>
        <dbReference type="RefSeq" id="XP_056841869.1"/>
    </source>
</evidence>
<dbReference type="Pfam" id="PF00078">
    <property type="entry name" value="RVT_1"/>
    <property type="match status" value="1"/>
</dbReference>
<sequence length="955" mass="108749">MNSDLTRRVSKEEIREAFFSINADSAPGPDGMTGAFFQKYWEIIGDQVTKEIQEVFETGVLPKDWNFTYLCLIPKIPNTENMTDLRPISLCSVLYKAVSKILVKRLQPFLNSLVSVNQSAFVSERNIADNIVIAHEAVHALKVHPSVSKEFMAVKTDMSKAYDRVEWSYLRNLMTALGFDPKWVEMVMMCVTSVTFAVLMNDQPFGLITPQRGLRQGDPLSPFLFVLCTEGLTHLLNVVERNGLFNGLQFSEEGPAIHHLLFADDSLFMCKATQDQASTLHRILQFYGAATGQSINLQKSSISFGVRVAEEVCSEIKNILGIMNEGGASKYLGLPECFSGSKIEMLSYIKDKTQGRLEGWYLRHLSQGGKEVLLKSSAGGIPVFAMSAFRLPKKLISSLISVYADFWWGSDAHKKKIHWVSWDKMCLPKKLGGVGFRDLECFNQALLAKQAWKILNQPHSLLSTFLQSRYFKDGDFLSASMGERPSFAWRSLLFGRELLQKGLRHRVGDGKNTRVWLDKWIDDPVEGLRAPWFKNLRFDVNLMASSLIDPETKKWNEAGLEEVFVSCDVQMIMRNQPVAARQDFFTWKFNKSGELTVKSAYWLASSLKTREQNPEAFREPSTNVLKEKVWKVKTVPKVRVFLWKALSNALPVADLIRARGMKIDNRCQTCGNETESINHALFECTFARLVWAVSPIPQRNGGFSEDSVFTNMNFLLNLNGNTNLREEDKRVWPWILWNLWKRRNEMAFEGRCLSAEELVIKAVRDSDEWYVAQETDAEWAKAEKTTGTSLHRKWNPPESDWVMCNVGMDFSSEKECVGGAWVLRNDRGVVLCHSRRAFSGIKNREDAKLVVVLWAFESMRSQRQSNIIFAGEFADLFGALQRPRAWPSFLYQTSVMEKELEGITNWKLKVVTREANKGSSLIAQSVNKYGLINSYVARGHPSWLFEFFVNESRGL</sequence>
<name>A0A9W3BRC0_RAPSA</name>
<reference evidence="3" key="2">
    <citation type="submission" date="2025-08" db="UniProtKB">
        <authorList>
            <consortium name="RefSeq"/>
        </authorList>
    </citation>
    <scope>IDENTIFICATION</scope>
    <source>
        <tissue evidence="3">Leaf</tissue>
    </source>
</reference>
<gene>
    <name evidence="3" type="primary">LOC130495000</name>
</gene>
<dbReference type="InterPro" id="IPR026960">
    <property type="entry name" value="RVT-Znf"/>
</dbReference>
<accession>A0A9W3BRC0</accession>